<organism evidence="8 9">
    <name type="scientific">Candidatus Clostridium stratigraminis</name>
    <dbReference type="NCBI Taxonomy" id="3381661"/>
    <lineage>
        <taxon>Bacteria</taxon>
        <taxon>Bacillati</taxon>
        <taxon>Bacillota</taxon>
        <taxon>Clostridia</taxon>
        <taxon>Eubacteriales</taxon>
        <taxon>Clostridiaceae</taxon>
        <taxon>Clostridium</taxon>
    </lineage>
</organism>
<dbReference type="CDD" id="cd06171">
    <property type="entry name" value="Sigma70_r4"/>
    <property type="match status" value="1"/>
</dbReference>
<keyword evidence="5" id="KW-0804">Transcription</keyword>
<name>A0ABW8T3B7_9CLOT</name>
<evidence type="ECO:0000256" key="3">
    <source>
        <dbReference type="ARBA" id="ARBA00023082"/>
    </source>
</evidence>
<dbReference type="PANTHER" id="PTHR43133">
    <property type="entry name" value="RNA POLYMERASE ECF-TYPE SIGMA FACTO"/>
    <property type="match status" value="1"/>
</dbReference>
<dbReference type="Proteomes" id="UP001623591">
    <property type="component" value="Unassembled WGS sequence"/>
</dbReference>
<evidence type="ECO:0000256" key="5">
    <source>
        <dbReference type="ARBA" id="ARBA00023163"/>
    </source>
</evidence>
<gene>
    <name evidence="8" type="ORF">ACJDUG_01220</name>
</gene>
<keyword evidence="3" id="KW-0731">Sigma factor</keyword>
<dbReference type="RefSeq" id="WP_406768050.1">
    <property type="nucleotide sequence ID" value="NZ_JBJHZZ010000001.1"/>
</dbReference>
<dbReference type="EMBL" id="JBJHZZ010000001">
    <property type="protein sequence ID" value="MFL0245594.1"/>
    <property type="molecule type" value="Genomic_DNA"/>
</dbReference>
<comment type="caution">
    <text evidence="8">The sequence shown here is derived from an EMBL/GenBank/DDBJ whole genome shotgun (WGS) entry which is preliminary data.</text>
</comment>
<dbReference type="InterPro" id="IPR014284">
    <property type="entry name" value="RNA_pol_sigma-70_dom"/>
</dbReference>
<dbReference type="SUPFAM" id="SSF88946">
    <property type="entry name" value="Sigma2 domain of RNA polymerase sigma factors"/>
    <property type="match status" value="1"/>
</dbReference>
<dbReference type="InterPro" id="IPR013325">
    <property type="entry name" value="RNA_pol_sigma_r2"/>
</dbReference>
<dbReference type="NCBIfam" id="TIGR02937">
    <property type="entry name" value="sigma70-ECF"/>
    <property type="match status" value="1"/>
</dbReference>
<evidence type="ECO:0000256" key="2">
    <source>
        <dbReference type="ARBA" id="ARBA00023015"/>
    </source>
</evidence>
<keyword evidence="2" id="KW-0805">Transcription regulation</keyword>
<dbReference type="SUPFAM" id="SSF88659">
    <property type="entry name" value="Sigma3 and sigma4 domains of RNA polymerase sigma factors"/>
    <property type="match status" value="1"/>
</dbReference>
<keyword evidence="4" id="KW-0238">DNA-binding</keyword>
<evidence type="ECO:0000259" key="7">
    <source>
        <dbReference type="Pfam" id="PF08281"/>
    </source>
</evidence>
<dbReference type="InterPro" id="IPR007627">
    <property type="entry name" value="RNA_pol_sigma70_r2"/>
</dbReference>
<proteinExistence type="inferred from homology"/>
<dbReference type="Pfam" id="PF04542">
    <property type="entry name" value="Sigma70_r2"/>
    <property type="match status" value="1"/>
</dbReference>
<evidence type="ECO:0000259" key="6">
    <source>
        <dbReference type="Pfam" id="PF04542"/>
    </source>
</evidence>
<feature type="domain" description="RNA polymerase sigma-70 region 2" evidence="6">
    <location>
        <begin position="8"/>
        <end position="74"/>
    </location>
</feature>
<dbReference type="InterPro" id="IPR013324">
    <property type="entry name" value="RNA_pol_sigma_r3/r4-like"/>
</dbReference>
<dbReference type="Gene3D" id="1.10.10.10">
    <property type="entry name" value="Winged helix-like DNA-binding domain superfamily/Winged helix DNA-binding domain"/>
    <property type="match status" value="1"/>
</dbReference>
<evidence type="ECO:0000256" key="4">
    <source>
        <dbReference type="ARBA" id="ARBA00023125"/>
    </source>
</evidence>
<dbReference type="PANTHER" id="PTHR43133:SF52">
    <property type="entry name" value="ECF RNA POLYMERASE SIGMA FACTOR SIGL"/>
    <property type="match status" value="1"/>
</dbReference>
<sequence length="161" mass="19265">MSDVRTEIYNTYKKDIFSYFYKAILNYHNAEDLTEDTFLRAFKFFSSFRGESSVKTWLFIIARNVLNDYLLKNSSKIEEIDENTHEDISNAYNKLEDKLLIKKIMYKLLEEERTLIILRDVNGLSYLEITKIMSFTEGQVKIGIHRARKKFKELYLKEMEV</sequence>
<dbReference type="Gene3D" id="1.10.1740.10">
    <property type="match status" value="1"/>
</dbReference>
<dbReference type="InterPro" id="IPR039425">
    <property type="entry name" value="RNA_pol_sigma-70-like"/>
</dbReference>
<accession>A0ABW8T3B7</accession>
<evidence type="ECO:0000256" key="1">
    <source>
        <dbReference type="ARBA" id="ARBA00010641"/>
    </source>
</evidence>
<dbReference type="InterPro" id="IPR013249">
    <property type="entry name" value="RNA_pol_sigma70_r4_t2"/>
</dbReference>
<feature type="domain" description="RNA polymerase sigma factor 70 region 4 type 2" evidence="7">
    <location>
        <begin position="101"/>
        <end position="150"/>
    </location>
</feature>
<comment type="similarity">
    <text evidence="1">Belongs to the sigma-70 factor family. ECF subfamily.</text>
</comment>
<dbReference type="InterPro" id="IPR036388">
    <property type="entry name" value="WH-like_DNA-bd_sf"/>
</dbReference>
<evidence type="ECO:0000313" key="9">
    <source>
        <dbReference type="Proteomes" id="UP001623591"/>
    </source>
</evidence>
<dbReference type="Pfam" id="PF08281">
    <property type="entry name" value="Sigma70_r4_2"/>
    <property type="match status" value="1"/>
</dbReference>
<keyword evidence="9" id="KW-1185">Reference proteome</keyword>
<reference evidence="8 9" key="1">
    <citation type="submission" date="2024-11" db="EMBL/GenBank/DDBJ databases">
        <authorList>
            <person name="Heng Y.C."/>
            <person name="Lim A.C.H."/>
            <person name="Lee J.K.Y."/>
            <person name="Kittelmann S."/>
        </authorList>
    </citation>
    <scope>NUCLEOTIDE SEQUENCE [LARGE SCALE GENOMIC DNA]</scope>
    <source>
        <strain evidence="8 9">WILCCON 0185</strain>
    </source>
</reference>
<protein>
    <submittedName>
        <fullName evidence="8">RNA polymerase sigma factor</fullName>
    </submittedName>
</protein>
<evidence type="ECO:0000313" key="8">
    <source>
        <dbReference type="EMBL" id="MFL0245594.1"/>
    </source>
</evidence>